<proteinExistence type="predicted"/>
<dbReference type="Proteomes" id="UP001458415">
    <property type="component" value="Unassembled WGS sequence"/>
</dbReference>
<evidence type="ECO:0000256" key="1">
    <source>
        <dbReference type="SAM" id="Phobius"/>
    </source>
</evidence>
<dbReference type="EMBL" id="JBEPCU010001893">
    <property type="protein sequence ID" value="MER6984581.1"/>
    <property type="molecule type" value="Genomic_DNA"/>
</dbReference>
<feature type="non-terminal residue" evidence="2">
    <location>
        <position position="1"/>
    </location>
</feature>
<accession>A0ABV1WK70</accession>
<comment type="caution">
    <text evidence="2">The sequence shown here is derived from an EMBL/GenBank/DDBJ whole genome shotgun (WGS) entry which is preliminary data.</text>
</comment>
<evidence type="ECO:0000313" key="2">
    <source>
        <dbReference type="EMBL" id="MER6984581.1"/>
    </source>
</evidence>
<sequence>RMPLWPLAPVVVLASVGYVLYQQAGRDLAITGAVVVAAALYYVLYLRRHPHDRWQVAAPDDSD</sequence>
<protein>
    <submittedName>
        <fullName evidence="2">Amino acid permease</fullName>
    </submittedName>
</protein>
<keyword evidence="1" id="KW-1133">Transmembrane helix</keyword>
<evidence type="ECO:0000313" key="3">
    <source>
        <dbReference type="Proteomes" id="UP001458415"/>
    </source>
</evidence>
<keyword evidence="3" id="KW-1185">Reference proteome</keyword>
<name>A0ABV1WK70_9ACTN</name>
<gene>
    <name evidence="2" type="ORF">ABT317_48460</name>
</gene>
<reference evidence="2 3" key="1">
    <citation type="submission" date="2024-06" db="EMBL/GenBank/DDBJ databases">
        <title>The Natural Products Discovery Center: Release of the First 8490 Sequenced Strains for Exploring Actinobacteria Biosynthetic Diversity.</title>
        <authorList>
            <person name="Kalkreuter E."/>
            <person name="Kautsar S.A."/>
            <person name="Yang D."/>
            <person name="Bader C.D."/>
            <person name="Teijaro C.N."/>
            <person name="Fluegel L."/>
            <person name="Davis C.M."/>
            <person name="Simpson J.R."/>
            <person name="Lauterbach L."/>
            <person name="Steele A.D."/>
            <person name="Gui C."/>
            <person name="Meng S."/>
            <person name="Li G."/>
            <person name="Viehrig K."/>
            <person name="Ye F."/>
            <person name="Su P."/>
            <person name="Kiefer A.F."/>
            <person name="Nichols A."/>
            <person name="Cepeda A.J."/>
            <person name="Yan W."/>
            <person name="Fan B."/>
            <person name="Jiang Y."/>
            <person name="Adhikari A."/>
            <person name="Zheng C.-J."/>
            <person name="Schuster L."/>
            <person name="Cowan T.M."/>
            <person name="Smanski M.J."/>
            <person name="Chevrette M.G."/>
            <person name="De Carvalho L.P.S."/>
            <person name="Shen B."/>
        </authorList>
    </citation>
    <scope>NUCLEOTIDE SEQUENCE [LARGE SCALE GENOMIC DNA]</scope>
    <source>
        <strain evidence="2 3">NPDC000634</strain>
    </source>
</reference>
<keyword evidence="1" id="KW-0812">Transmembrane</keyword>
<keyword evidence="1" id="KW-0472">Membrane</keyword>
<organism evidence="2 3">
    <name type="scientific">Streptomyces carpinensis</name>
    <dbReference type="NCBI Taxonomy" id="66369"/>
    <lineage>
        <taxon>Bacteria</taxon>
        <taxon>Bacillati</taxon>
        <taxon>Actinomycetota</taxon>
        <taxon>Actinomycetes</taxon>
        <taxon>Kitasatosporales</taxon>
        <taxon>Streptomycetaceae</taxon>
        <taxon>Streptomyces</taxon>
    </lineage>
</organism>
<feature type="transmembrane region" description="Helical" evidence="1">
    <location>
        <begin position="29"/>
        <end position="46"/>
    </location>
</feature>